<evidence type="ECO:0000313" key="2">
    <source>
        <dbReference type="Proteomes" id="UP001209486"/>
    </source>
</evidence>
<gene>
    <name evidence="1" type="ORF">FYZ43_05500</name>
</gene>
<protein>
    <submittedName>
        <fullName evidence="1">Uncharacterized protein</fullName>
    </submittedName>
</protein>
<name>A0ABD4TY19_9ACTO</name>
<dbReference type="EMBL" id="VSZY01000006">
    <property type="protein sequence ID" value="MCU9968865.1"/>
    <property type="molecule type" value="Genomic_DNA"/>
</dbReference>
<evidence type="ECO:0000313" key="1">
    <source>
        <dbReference type="EMBL" id="MCU9968865.1"/>
    </source>
</evidence>
<reference evidence="1 2" key="1">
    <citation type="submission" date="2019-08" db="EMBL/GenBank/DDBJ databases">
        <title>Comparison of rpoB and gyrB Sequences from Mobiluncus Species and Development of a Multiplex PCR Method for Clinical Detection of Mobiluncus curtisii and Mobiluncus mulieris.</title>
        <authorList>
            <person name="Yang L."/>
            <person name="Shen Y."/>
            <person name="Xu G."/>
            <person name="Shu L.-B."/>
            <person name="Hu J."/>
            <person name="Zhang R."/>
            <person name="Wang Y."/>
            <person name="Zhou H.-W."/>
            <person name="Zhang X."/>
        </authorList>
    </citation>
    <scope>NUCLEOTIDE SEQUENCE [LARGE SCALE GENOMIC DNA]</scope>
    <source>
        <strain evidence="1 2">M26</strain>
    </source>
</reference>
<dbReference type="RefSeq" id="WP_263474581.1">
    <property type="nucleotide sequence ID" value="NZ_VSZW01000004.1"/>
</dbReference>
<sequence>MVLARRDRREGAAAGADAVVFPEPEAVFPPEVAGADAAAEVGSAGASSTDFEVPDTVLVDAATDLAGTAAEVGSAGASSTDFEVPDTVLVDAATDLAGTAAEVGSAGASSTDFEVPDTVLVDAATDLADAAAFPEPEVAFPPEAGMAAGADAVVFPEPGVVFPPEVAILLVFADFFAVVIDAS</sequence>
<dbReference type="Proteomes" id="UP001209486">
    <property type="component" value="Unassembled WGS sequence"/>
</dbReference>
<comment type="caution">
    <text evidence="1">The sequence shown here is derived from an EMBL/GenBank/DDBJ whole genome shotgun (WGS) entry which is preliminary data.</text>
</comment>
<organism evidence="1 2">
    <name type="scientific">Mobiluncus mulieris</name>
    <dbReference type="NCBI Taxonomy" id="2052"/>
    <lineage>
        <taxon>Bacteria</taxon>
        <taxon>Bacillati</taxon>
        <taxon>Actinomycetota</taxon>
        <taxon>Actinomycetes</taxon>
        <taxon>Actinomycetales</taxon>
        <taxon>Actinomycetaceae</taxon>
        <taxon>Mobiluncus</taxon>
    </lineage>
</organism>
<proteinExistence type="predicted"/>
<accession>A0ABD4TY19</accession>
<dbReference type="AlphaFoldDB" id="A0ABD4TY19"/>